<evidence type="ECO:0000313" key="2">
    <source>
        <dbReference type="Proteomes" id="UP000428328"/>
    </source>
</evidence>
<sequence length="288" mass="30930">MSRLSKFLLSFAIFVALCYGGLVWFVNGEVRKGLDEAVSDVDGLTLAYDGLDVGLADHTVTLTNANAVLPSGQRLRADEVVVTAYDRKHRTPHFVTARAKGLVIRPGDADLPGLSLAEPIKGDLFVDYAYDPKSRSLTIKSLAFDAGDAGEAALSGSFTQLDLDALRVEKLLGLSLKDLRLTVANGSFMDKLFERAANRLGMSRSGARLQARNELTAMADYAAGEDNAVAAEALRGLSQFVSDPGTLTVTAAPVEPVPCLYLFMGRDLYENLRLLRVTVVADKTTASN</sequence>
<accession>A0A6I6JH57</accession>
<dbReference type="AlphaFoldDB" id="A0A6I6JH57"/>
<dbReference type="KEGG" id="psel:GM415_04530"/>
<dbReference type="Proteomes" id="UP000428328">
    <property type="component" value="Chromosome"/>
</dbReference>
<dbReference type="EMBL" id="CP046400">
    <property type="protein sequence ID" value="QGY39417.1"/>
    <property type="molecule type" value="Genomic_DNA"/>
</dbReference>
<protein>
    <submittedName>
        <fullName evidence="1">Uncharacterized protein</fullName>
    </submittedName>
</protein>
<keyword evidence="2" id="KW-1185">Reference proteome</keyword>
<gene>
    <name evidence="1" type="ORF">GM415_04530</name>
</gene>
<dbReference type="RefSeq" id="WP_158946643.1">
    <property type="nucleotide sequence ID" value="NZ_CP046400.1"/>
</dbReference>
<proteinExistence type="predicted"/>
<evidence type="ECO:0000313" key="1">
    <source>
        <dbReference type="EMBL" id="QGY39417.1"/>
    </source>
</evidence>
<reference evidence="1 2" key="1">
    <citation type="submission" date="2019-11" db="EMBL/GenBank/DDBJ databases">
        <authorList>
            <person name="Zheng R.K."/>
            <person name="Sun C.M."/>
        </authorList>
    </citation>
    <scope>NUCLEOTIDE SEQUENCE [LARGE SCALE GENOMIC DNA]</scope>
    <source>
        <strain evidence="1 2">SRB007</strain>
    </source>
</reference>
<name>A0A6I6JH57_9BACT</name>
<organism evidence="1 2">
    <name type="scientific">Pseudodesulfovibrio cashew</name>
    <dbReference type="NCBI Taxonomy" id="2678688"/>
    <lineage>
        <taxon>Bacteria</taxon>
        <taxon>Pseudomonadati</taxon>
        <taxon>Thermodesulfobacteriota</taxon>
        <taxon>Desulfovibrionia</taxon>
        <taxon>Desulfovibrionales</taxon>
        <taxon>Desulfovibrionaceae</taxon>
    </lineage>
</organism>